<organism evidence="3 4">
    <name type="scientific">Phenylobacterium glaciei</name>
    <dbReference type="NCBI Taxonomy" id="2803784"/>
    <lineage>
        <taxon>Bacteria</taxon>
        <taxon>Pseudomonadati</taxon>
        <taxon>Pseudomonadota</taxon>
        <taxon>Alphaproteobacteria</taxon>
        <taxon>Caulobacterales</taxon>
        <taxon>Caulobacteraceae</taxon>
        <taxon>Phenylobacterium</taxon>
    </lineage>
</organism>
<dbReference type="SUPFAM" id="SSF51338">
    <property type="entry name" value="Composite domain of metallo-dependent hydrolases"/>
    <property type="match status" value="1"/>
</dbReference>
<feature type="chain" id="PRO_5037833866" evidence="1">
    <location>
        <begin position="23"/>
        <end position="550"/>
    </location>
</feature>
<dbReference type="PANTHER" id="PTHR22642:SF2">
    <property type="entry name" value="PROTEIN LONG AFTER FAR-RED 3"/>
    <property type="match status" value="1"/>
</dbReference>
<dbReference type="Proteomes" id="UP000622580">
    <property type="component" value="Unassembled WGS sequence"/>
</dbReference>
<comment type="caution">
    <text evidence="3">The sequence shown here is derived from an EMBL/GenBank/DDBJ whole genome shotgun (WGS) entry which is preliminary data.</text>
</comment>
<feature type="signal peptide" evidence="1">
    <location>
        <begin position="1"/>
        <end position="22"/>
    </location>
</feature>
<name>A0A941HWA4_9CAUL</name>
<sequence>MRLKFACLALIAGLAVTSAAQAADLLIFGGPIYTGLEAQPKVEALVVKDGKVAFTGALADARKAAGKAQSIDLKGAAAYPGFVDAHAHLMGIGFREMTLNLEGTLSIAEMTAKVKAWSLAHPGPEVLSGRGWIETHYPEKRFPNRADLDAVVSDRPVVLGRSDGHALVVNSKMLALAGITRDTPDPAGGQILRDAKGEPTGMLVDNAKSLVTSKVPPPSEAQMREAARRAVDLYASRGWTGLHSVSVAAKDVAILKDMAAAGTLPIRVDNFMDLSSQGTLLTTGPSADPTGLVRVDGVKMYMDGALGSRGAALLAPYDDAPGTGLLLTPPDVIAKTLAAARKSHAQIAIHAIGDRGNRLVLDAFETAFDGDPAQLRAARWRIEHAQVLSPGDLPRFADLGVIASMQPSHAIGDLYFAPARLGEARLKGAYAWHDLWASGAHMAAGTDAPVEKGDPLVEFYAATYRHDLKGFAGPDWGLDEVLTRPQALAMITKGAAYAVFREKDLGDLAVGKAADISVFSVDLMTAPFPDIAKAHAVMTVVGGKVVYRAR</sequence>
<evidence type="ECO:0000256" key="1">
    <source>
        <dbReference type="SAM" id="SignalP"/>
    </source>
</evidence>
<dbReference type="Pfam" id="PF07969">
    <property type="entry name" value="Amidohydro_3"/>
    <property type="match status" value="1"/>
</dbReference>
<evidence type="ECO:0000313" key="4">
    <source>
        <dbReference type="Proteomes" id="UP000622580"/>
    </source>
</evidence>
<protein>
    <submittedName>
        <fullName evidence="3">Amidohydrolase</fullName>
    </submittedName>
</protein>
<feature type="domain" description="Amidohydrolase 3" evidence="2">
    <location>
        <begin position="70"/>
        <end position="547"/>
    </location>
</feature>
<keyword evidence="4" id="KW-1185">Reference proteome</keyword>
<dbReference type="Gene3D" id="2.30.40.10">
    <property type="entry name" value="Urease, subunit C, domain 1"/>
    <property type="match status" value="1"/>
</dbReference>
<proteinExistence type="predicted"/>
<dbReference type="EMBL" id="JAGSGD010000001">
    <property type="protein sequence ID" value="MBR7619335.1"/>
    <property type="molecule type" value="Genomic_DNA"/>
</dbReference>
<reference evidence="3" key="1">
    <citation type="submission" date="2021-04" db="EMBL/GenBank/DDBJ databases">
        <title>Draft genome assembly of strain Phenylobacterium sp. 20VBR1 using MiniION and Illumina platforms.</title>
        <authorList>
            <person name="Thomas F.A."/>
            <person name="Krishnan K.P."/>
            <person name="Sinha R.K."/>
        </authorList>
    </citation>
    <scope>NUCLEOTIDE SEQUENCE</scope>
    <source>
        <strain evidence="3">20VBR1</strain>
    </source>
</reference>
<accession>A0A941HWA4</accession>
<evidence type="ECO:0000313" key="3">
    <source>
        <dbReference type="EMBL" id="MBR7619335.1"/>
    </source>
</evidence>
<dbReference type="CDD" id="cd01300">
    <property type="entry name" value="YtcJ_like"/>
    <property type="match status" value="1"/>
</dbReference>
<dbReference type="InterPro" id="IPR032466">
    <property type="entry name" value="Metal_Hydrolase"/>
</dbReference>
<dbReference type="SUPFAM" id="SSF51556">
    <property type="entry name" value="Metallo-dependent hydrolases"/>
    <property type="match status" value="1"/>
</dbReference>
<dbReference type="Gene3D" id="3.10.310.70">
    <property type="match status" value="1"/>
</dbReference>
<dbReference type="Gene3D" id="3.20.20.140">
    <property type="entry name" value="Metal-dependent hydrolases"/>
    <property type="match status" value="1"/>
</dbReference>
<evidence type="ECO:0000259" key="2">
    <source>
        <dbReference type="Pfam" id="PF07969"/>
    </source>
</evidence>
<dbReference type="RefSeq" id="WP_215339688.1">
    <property type="nucleotide sequence ID" value="NZ_JAGSGD010000001.1"/>
</dbReference>
<keyword evidence="1" id="KW-0732">Signal</keyword>
<dbReference type="InterPro" id="IPR013108">
    <property type="entry name" value="Amidohydro_3"/>
</dbReference>
<dbReference type="InterPro" id="IPR011059">
    <property type="entry name" value="Metal-dep_hydrolase_composite"/>
</dbReference>
<gene>
    <name evidence="3" type="ORF">JKL49_08045</name>
</gene>
<dbReference type="InterPro" id="IPR033932">
    <property type="entry name" value="YtcJ-like"/>
</dbReference>
<dbReference type="PANTHER" id="PTHR22642">
    <property type="entry name" value="IMIDAZOLONEPROPIONASE"/>
    <property type="match status" value="1"/>
</dbReference>
<dbReference type="GO" id="GO:0016810">
    <property type="term" value="F:hydrolase activity, acting on carbon-nitrogen (but not peptide) bonds"/>
    <property type="evidence" value="ECO:0007669"/>
    <property type="project" value="InterPro"/>
</dbReference>
<dbReference type="AlphaFoldDB" id="A0A941HWA4"/>